<comment type="caution">
    <text evidence="7">The sequence shown here is derived from an EMBL/GenBank/DDBJ whole genome shotgun (WGS) entry which is preliminary data.</text>
</comment>
<reference evidence="7 8" key="1">
    <citation type="submission" date="2023-07" db="EMBL/GenBank/DDBJ databases">
        <title>Sequencing the genomes of 1000 actinobacteria strains.</title>
        <authorList>
            <person name="Klenk H.-P."/>
        </authorList>
    </citation>
    <scope>NUCLEOTIDE SEQUENCE [LARGE SCALE GENOMIC DNA]</scope>
    <source>
        <strain evidence="7 8">DSM 46740</strain>
    </source>
</reference>
<evidence type="ECO:0000313" key="7">
    <source>
        <dbReference type="EMBL" id="MDP9842181.1"/>
    </source>
</evidence>
<dbReference type="SUPFAM" id="SSF46689">
    <property type="entry name" value="Homeodomain-like"/>
    <property type="match status" value="1"/>
</dbReference>
<keyword evidence="2 4" id="KW-0238">DNA-binding</keyword>
<evidence type="ECO:0000256" key="2">
    <source>
        <dbReference type="ARBA" id="ARBA00023125"/>
    </source>
</evidence>
<keyword evidence="3" id="KW-0804">Transcription</keyword>
<dbReference type="PROSITE" id="PS50977">
    <property type="entry name" value="HTH_TETR_2"/>
    <property type="match status" value="1"/>
</dbReference>
<evidence type="ECO:0000256" key="5">
    <source>
        <dbReference type="SAM" id="MobiDB-lite"/>
    </source>
</evidence>
<feature type="DNA-binding region" description="H-T-H motif" evidence="4">
    <location>
        <begin position="23"/>
        <end position="42"/>
    </location>
</feature>
<dbReference type="PRINTS" id="PR00455">
    <property type="entry name" value="HTHTETR"/>
</dbReference>
<evidence type="ECO:0000256" key="4">
    <source>
        <dbReference type="PROSITE-ProRule" id="PRU00335"/>
    </source>
</evidence>
<dbReference type="EMBL" id="JAUSQU010000001">
    <property type="protein sequence ID" value="MDP9842181.1"/>
    <property type="molecule type" value="Genomic_DNA"/>
</dbReference>
<dbReference type="InterPro" id="IPR009057">
    <property type="entry name" value="Homeodomain-like_sf"/>
</dbReference>
<proteinExistence type="predicted"/>
<organism evidence="7 8">
    <name type="scientific">Streptosporangium lutulentum</name>
    <dbReference type="NCBI Taxonomy" id="1461250"/>
    <lineage>
        <taxon>Bacteria</taxon>
        <taxon>Bacillati</taxon>
        <taxon>Actinomycetota</taxon>
        <taxon>Actinomycetes</taxon>
        <taxon>Streptosporangiales</taxon>
        <taxon>Streptosporangiaceae</taxon>
        <taxon>Streptosporangium</taxon>
    </lineage>
</organism>
<dbReference type="Gene3D" id="1.10.357.10">
    <property type="entry name" value="Tetracycline Repressor, domain 2"/>
    <property type="match status" value="1"/>
</dbReference>
<dbReference type="InterPro" id="IPR001647">
    <property type="entry name" value="HTH_TetR"/>
</dbReference>
<gene>
    <name evidence="7" type="ORF">J2853_001392</name>
</gene>
<protein>
    <submittedName>
        <fullName evidence="7">AcrR family transcriptional regulator</fullName>
    </submittedName>
</protein>
<evidence type="ECO:0000256" key="3">
    <source>
        <dbReference type="ARBA" id="ARBA00023163"/>
    </source>
</evidence>
<dbReference type="PANTHER" id="PTHR30055:SF234">
    <property type="entry name" value="HTH-TYPE TRANSCRIPTIONAL REGULATOR BETI"/>
    <property type="match status" value="1"/>
</dbReference>
<dbReference type="Pfam" id="PF17932">
    <property type="entry name" value="TetR_C_24"/>
    <property type="match status" value="1"/>
</dbReference>
<keyword evidence="8" id="KW-1185">Reference proteome</keyword>
<keyword evidence="1" id="KW-0805">Transcription regulation</keyword>
<evidence type="ECO:0000259" key="6">
    <source>
        <dbReference type="PROSITE" id="PS50977"/>
    </source>
</evidence>
<dbReference type="SUPFAM" id="SSF48498">
    <property type="entry name" value="Tetracyclin repressor-like, C-terminal domain"/>
    <property type="match status" value="1"/>
</dbReference>
<sequence>MRLEEIQQAAVRLFAQKGYAATGIRELGRAVGINSATLYHYAGSKEEVLTGIMRSCLEQLLRSALDATSTSADPGMQLARLVRTHVGLCALNPLTAKVTDQEIRALRSHDHEALIGLRDDYESIFAEVIERGARTGVFHLTDLRITRLALLEMCNGVANWYRPDGRLDITEVQDQFVELVCRLVGMPPVSREESGELPAPIQLASEPITDYPHGTEAAE</sequence>
<dbReference type="PANTHER" id="PTHR30055">
    <property type="entry name" value="HTH-TYPE TRANSCRIPTIONAL REGULATOR RUTR"/>
    <property type="match status" value="1"/>
</dbReference>
<name>A0ABT9Q730_9ACTN</name>
<evidence type="ECO:0000313" key="8">
    <source>
        <dbReference type="Proteomes" id="UP001225356"/>
    </source>
</evidence>
<feature type="domain" description="HTH tetR-type" evidence="6">
    <location>
        <begin position="1"/>
        <end position="60"/>
    </location>
</feature>
<feature type="region of interest" description="Disordered" evidence="5">
    <location>
        <begin position="190"/>
        <end position="219"/>
    </location>
</feature>
<accession>A0ABT9Q730</accession>
<evidence type="ECO:0000256" key="1">
    <source>
        <dbReference type="ARBA" id="ARBA00023015"/>
    </source>
</evidence>
<dbReference type="Pfam" id="PF00440">
    <property type="entry name" value="TetR_N"/>
    <property type="match status" value="1"/>
</dbReference>
<dbReference type="InterPro" id="IPR036271">
    <property type="entry name" value="Tet_transcr_reg_TetR-rel_C_sf"/>
</dbReference>
<dbReference type="InterPro" id="IPR041490">
    <property type="entry name" value="KstR2_TetR_C"/>
</dbReference>
<dbReference type="RefSeq" id="WP_307556120.1">
    <property type="nucleotide sequence ID" value="NZ_JAUSQU010000001.1"/>
</dbReference>
<dbReference type="InterPro" id="IPR050109">
    <property type="entry name" value="HTH-type_TetR-like_transc_reg"/>
</dbReference>
<dbReference type="Proteomes" id="UP001225356">
    <property type="component" value="Unassembled WGS sequence"/>
</dbReference>